<organism evidence="2 3">
    <name type="scientific">Halobacillus mangrovi</name>
    <dbReference type="NCBI Taxonomy" id="402384"/>
    <lineage>
        <taxon>Bacteria</taxon>
        <taxon>Bacillati</taxon>
        <taxon>Bacillota</taxon>
        <taxon>Bacilli</taxon>
        <taxon>Bacillales</taxon>
        <taxon>Bacillaceae</taxon>
        <taxon>Halobacillus</taxon>
    </lineage>
</organism>
<proteinExistence type="predicted"/>
<sequence length="162" mass="18448">MLPTISLIIFAISFVTTIIGGSTHHFLLLTVSITLASMTWIIFSLSFNKNSKHIKKKFRGTPMSVFRLVFLLAGVACALISSIYLRDLPHYVHKDYETLKGVPSKVKQVNPSRYEGNGIDITLNGKEFRVNGNFNVENLRDKQFVIQYLPYSDWIISYKVDD</sequence>
<dbReference type="InterPro" id="IPR036259">
    <property type="entry name" value="MFS_trans_sf"/>
</dbReference>
<evidence type="ECO:0008006" key="4">
    <source>
        <dbReference type="Google" id="ProtNLM"/>
    </source>
</evidence>
<dbReference type="Proteomes" id="UP000192527">
    <property type="component" value="Chromosome"/>
</dbReference>
<keyword evidence="1" id="KW-0812">Transmembrane</keyword>
<protein>
    <recommendedName>
        <fullName evidence="4">DUF4131 domain-containing protein</fullName>
    </recommendedName>
</protein>
<feature type="transmembrane region" description="Helical" evidence="1">
    <location>
        <begin position="27"/>
        <end position="47"/>
    </location>
</feature>
<dbReference type="KEGG" id="hmn:HM131_05985"/>
<reference evidence="2 3" key="1">
    <citation type="submission" date="2017-04" db="EMBL/GenBank/DDBJ databases">
        <title>The whole genome sequencing and assembly of Halobacillus mangrovi strain.</title>
        <authorList>
            <person name="Lee S.-J."/>
            <person name="Park M.-K."/>
            <person name="Kim J.-Y."/>
            <person name="Lee Y.-J."/>
            <person name="Yi H."/>
            <person name="Bahn Y.-S."/>
            <person name="Kim J.F."/>
            <person name="Lee D.-W."/>
        </authorList>
    </citation>
    <scope>NUCLEOTIDE SEQUENCE [LARGE SCALE GENOMIC DNA]</scope>
    <source>
        <strain evidence="2 3">KTB 131</strain>
    </source>
</reference>
<keyword evidence="3" id="KW-1185">Reference proteome</keyword>
<dbReference type="RefSeq" id="WP_085028891.1">
    <property type="nucleotide sequence ID" value="NZ_CP020772.1"/>
</dbReference>
<gene>
    <name evidence="2" type="ORF">HM131_05985</name>
</gene>
<keyword evidence="1" id="KW-0472">Membrane</keyword>
<evidence type="ECO:0000313" key="3">
    <source>
        <dbReference type="Proteomes" id="UP000192527"/>
    </source>
</evidence>
<dbReference type="AlphaFoldDB" id="A0A1W5ZSY6"/>
<dbReference type="EMBL" id="CP020772">
    <property type="protein sequence ID" value="ARI76412.1"/>
    <property type="molecule type" value="Genomic_DNA"/>
</dbReference>
<keyword evidence="1" id="KW-1133">Transmembrane helix</keyword>
<name>A0A1W5ZSY6_9BACI</name>
<evidence type="ECO:0000313" key="2">
    <source>
        <dbReference type="EMBL" id="ARI76412.1"/>
    </source>
</evidence>
<evidence type="ECO:0000256" key="1">
    <source>
        <dbReference type="SAM" id="Phobius"/>
    </source>
</evidence>
<feature type="transmembrane region" description="Helical" evidence="1">
    <location>
        <begin position="68"/>
        <end position="85"/>
    </location>
</feature>
<accession>A0A1W5ZSY6</accession>
<dbReference type="OrthoDB" id="2845455at2"/>
<dbReference type="SUPFAM" id="SSF103473">
    <property type="entry name" value="MFS general substrate transporter"/>
    <property type="match status" value="1"/>
</dbReference>